<proteinExistence type="predicted"/>
<dbReference type="EMBL" id="UOEK01000437">
    <property type="protein sequence ID" value="VAW08080.1"/>
    <property type="molecule type" value="Genomic_DNA"/>
</dbReference>
<evidence type="ECO:0000313" key="1">
    <source>
        <dbReference type="EMBL" id="VAW08080.1"/>
    </source>
</evidence>
<sequence length="27" mass="3158">SMDESAPWYAKVWNYLTGRDLVPDEQS</sequence>
<dbReference type="AlphaFoldDB" id="A0A3B0SUA8"/>
<organism evidence="1">
    <name type="scientific">hydrothermal vent metagenome</name>
    <dbReference type="NCBI Taxonomy" id="652676"/>
    <lineage>
        <taxon>unclassified sequences</taxon>
        <taxon>metagenomes</taxon>
        <taxon>ecological metagenomes</taxon>
    </lineage>
</organism>
<accession>A0A3B0SUA8</accession>
<protein>
    <submittedName>
        <fullName evidence="1">Uncharacterized protein</fullName>
    </submittedName>
</protein>
<name>A0A3B0SUA8_9ZZZZ</name>
<reference evidence="1" key="1">
    <citation type="submission" date="2018-06" db="EMBL/GenBank/DDBJ databases">
        <authorList>
            <person name="Zhirakovskaya E."/>
        </authorList>
    </citation>
    <scope>NUCLEOTIDE SEQUENCE</scope>
</reference>
<feature type="non-terminal residue" evidence="1">
    <location>
        <position position="1"/>
    </location>
</feature>
<gene>
    <name evidence="1" type="ORF">MNBD_ACTINO02-1817</name>
</gene>